<proteinExistence type="predicted"/>
<evidence type="ECO:0000313" key="1">
    <source>
        <dbReference type="EMBL" id="BAE85080.1"/>
    </source>
</evidence>
<evidence type="ECO:0008006" key="3">
    <source>
        <dbReference type="Google" id="ProtNLM"/>
    </source>
</evidence>
<sequence>MDTQKVASEYRLSKWAQVIQTRLDSGQSIQDFCQSAGISRNSYFCWQRKLREAACTDLIKTQEHQTVVPVGWRQLASSQTQPAAQTLVIEIKGCSITVNAQTDSELLKKVCHTLRSL</sequence>
<dbReference type="HOGENOM" id="CLU_151804_2_0_9"/>
<dbReference type="eggNOG" id="COG2963">
    <property type="taxonomic scope" value="Bacteria"/>
</dbReference>
<organism evidence="1 2">
    <name type="scientific">Desulfitobacterium hafniense (strain Y51)</name>
    <dbReference type="NCBI Taxonomy" id="138119"/>
    <lineage>
        <taxon>Bacteria</taxon>
        <taxon>Bacillati</taxon>
        <taxon>Bacillota</taxon>
        <taxon>Clostridia</taxon>
        <taxon>Eubacteriales</taxon>
        <taxon>Desulfitobacteriaceae</taxon>
        <taxon>Desulfitobacterium</taxon>
    </lineage>
</organism>
<name>Q24SB2_DESHY</name>
<evidence type="ECO:0000313" key="2">
    <source>
        <dbReference type="Proteomes" id="UP000001946"/>
    </source>
</evidence>
<accession>Q24SB2</accession>
<gene>
    <name evidence="1" type="ordered locus">DSY3291</name>
</gene>
<dbReference type="Proteomes" id="UP000001946">
    <property type="component" value="Chromosome"/>
</dbReference>
<dbReference type="EMBL" id="AP008230">
    <property type="protein sequence ID" value="BAE85080.1"/>
    <property type="molecule type" value="Genomic_DNA"/>
</dbReference>
<dbReference type="KEGG" id="dsy:DSY3291"/>
<dbReference type="RefSeq" id="WP_011460988.1">
    <property type="nucleotide sequence ID" value="NC_007907.1"/>
</dbReference>
<dbReference type="AlphaFoldDB" id="Q24SB2"/>
<keyword evidence="2" id="KW-1185">Reference proteome</keyword>
<reference evidence="1 2" key="1">
    <citation type="journal article" date="2006" name="J. Bacteriol.">
        <title>Complete genome sequence of the dehalorespiring bacterium Desulfitobacterium hafniense Y51 and comparison with Dehalococcoides ethenogenes 195.</title>
        <authorList>
            <person name="Nonaka H."/>
            <person name="Keresztes G."/>
            <person name="Shinoda Y."/>
            <person name="Ikenaga Y."/>
            <person name="Abe M."/>
            <person name="Naito K."/>
            <person name="Inatomi K."/>
            <person name="Furukawa K."/>
            <person name="Inui M."/>
            <person name="Yukawa H."/>
        </authorList>
    </citation>
    <scope>NUCLEOTIDE SEQUENCE [LARGE SCALE GENOMIC DNA]</scope>
    <source>
        <strain evidence="1 2">Y51</strain>
    </source>
</reference>
<dbReference type="NCBIfam" id="NF047593">
    <property type="entry name" value="IS66_ISAeme5_TnpA"/>
    <property type="match status" value="1"/>
</dbReference>
<dbReference type="STRING" id="138119.DSY3291"/>
<protein>
    <recommendedName>
        <fullName evidence="3">Transposase</fullName>
    </recommendedName>
</protein>